<name>A0A5K8AJZ1_9BACT</name>
<dbReference type="GO" id="GO:0016462">
    <property type="term" value="F:pyrophosphatase activity"/>
    <property type="evidence" value="ECO:0007669"/>
    <property type="project" value="InterPro"/>
</dbReference>
<dbReference type="PROSITE" id="PS51462">
    <property type="entry name" value="NUDIX"/>
    <property type="match status" value="1"/>
</dbReference>
<dbReference type="PANTHER" id="PTHR12629">
    <property type="entry name" value="DIPHOSPHOINOSITOL POLYPHOSPHATE PHOSPHOHYDROLASE"/>
    <property type="match status" value="1"/>
</dbReference>
<gene>
    <name evidence="6" type="ORF">DSCOOX_62130</name>
</gene>
<dbReference type="InterPro" id="IPR000086">
    <property type="entry name" value="NUDIX_hydrolase_dom"/>
</dbReference>
<organism evidence="6 7">
    <name type="scientific">Desulfosarcina ovata subsp. ovata</name>
    <dbReference type="NCBI Taxonomy" id="2752305"/>
    <lineage>
        <taxon>Bacteria</taxon>
        <taxon>Pseudomonadati</taxon>
        <taxon>Thermodesulfobacteriota</taxon>
        <taxon>Desulfobacteria</taxon>
        <taxon>Desulfobacterales</taxon>
        <taxon>Desulfosarcinaceae</taxon>
        <taxon>Desulfosarcina</taxon>
    </lineage>
</organism>
<feature type="domain" description="Nudix hydrolase" evidence="5">
    <location>
        <begin position="3"/>
        <end position="130"/>
    </location>
</feature>
<proteinExistence type="predicted"/>
<dbReference type="SUPFAM" id="SSF55811">
    <property type="entry name" value="Nudix"/>
    <property type="match status" value="1"/>
</dbReference>
<evidence type="ECO:0000313" key="7">
    <source>
        <dbReference type="Proteomes" id="UP000422108"/>
    </source>
</evidence>
<dbReference type="CDD" id="cd04666">
    <property type="entry name" value="NUDIX_DIPP2_like_Nudt4"/>
    <property type="match status" value="1"/>
</dbReference>
<comment type="cofactor">
    <cofactor evidence="1">
        <name>Mg(2+)</name>
        <dbReference type="ChEBI" id="CHEBI:18420"/>
    </cofactor>
</comment>
<dbReference type="InterPro" id="IPR015797">
    <property type="entry name" value="NUDIX_hydrolase-like_dom_sf"/>
</dbReference>
<evidence type="ECO:0000256" key="2">
    <source>
        <dbReference type="ARBA" id="ARBA00022723"/>
    </source>
</evidence>
<evidence type="ECO:0000256" key="4">
    <source>
        <dbReference type="ARBA" id="ARBA00022842"/>
    </source>
</evidence>
<evidence type="ECO:0000259" key="5">
    <source>
        <dbReference type="PROSITE" id="PS51462"/>
    </source>
</evidence>
<dbReference type="AlphaFoldDB" id="A0A5K8AJZ1"/>
<dbReference type="GO" id="GO:0005737">
    <property type="term" value="C:cytoplasm"/>
    <property type="evidence" value="ECO:0007669"/>
    <property type="project" value="TreeGrafter"/>
</dbReference>
<accession>A0A5K8AJZ1</accession>
<dbReference type="Proteomes" id="UP000422108">
    <property type="component" value="Chromosome"/>
</dbReference>
<protein>
    <submittedName>
        <fullName evidence="6">NTP pyrophosphohydrolase</fullName>
    </submittedName>
</protein>
<reference evidence="6 7" key="1">
    <citation type="submission" date="2019-11" db="EMBL/GenBank/DDBJ databases">
        <title>Comparative genomics of hydrocarbon-degrading Desulfosarcina strains.</title>
        <authorList>
            <person name="Watanabe M."/>
            <person name="Kojima H."/>
            <person name="Fukui M."/>
        </authorList>
    </citation>
    <scope>NUCLEOTIDE SEQUENCE [LARGE SCALE GENOMIC DNA]</scope>
    <source>
        <strain evidence="7">oXyS1</strain>
    </source>
</reference>
<keyword evidence="2" id="KW-0479">Metal-binding</keyword>
<dbReference type="Gene3D" id="3.90.79.10">
    <property type="entry name" value="Nucleoside Triphosphate Pyrophosphohydrolase"/>
    <property type="match status" value="1"/>
</dbReference>
<evidence type="ECO:0000256" key="1">
    <source>
        <dbReference type="ARBA" id="ARBA00001946"/>
    </source>
</evidence>
<keyword evidence="3 6" id="KW-0378">Hydrolase</keyword>
<dbReference type="EMBL" id="AP021879">
    <property type="protein sequence ID" value="BBO93033.1"/>
    <property type="molecule type" value="Genomic_DNA"/>
</dbReference>
<dbReference type="GO" id="GO:0046872">
    <property type="term" value="F:metal ion binding"/>
    <property type="evidence" value="ECO:0007669"/>
    <property type="project" value="UniProtKB-KW"/>
</dbReference>
<keyword evidence="4" id="KW-0460">Magnesium</keyword>
<dbReference type="PANTHER" id="PTHR12629:SF0">
    <property type="entry name" value="DIPHOSPHOINOSITOL-POLYPHOSPHATE DIPHOSPHATASE"/>
    <property type="match status" value="1"/>
</dbReference>
<evidence type="ECO:0000313" key="6">
    <source>
        <dbReference type="EMBL" id="BBO93033.1"/>
    </source>
</evidence>
<dbReference type="RefSeq" id="WP_155313701.1">
    <property type="nucleotide sequence ID" value="NZ_AP021879.1"/>
</dbReference>
<dbReference type="Pfam" id="PF00293">
    <property type="entry name" value="NUDIX"/>
    <property type="match status" value="1"/>
</dbReference>
<dbReference type="InterPro" id="IPR047198">
    <property type="entry name" value="DDP-like_NUDIX"/>
</dbReference>
<keyword evidence="7" id="KW-1185">Reference proteome</keyword>
<sequence>MNPCFIQAGAIAWRPVGDRIDVLLITTSSGKNLTIPKGLIDPGFTAEQTVHNEAFEEAGIRGSLQPTPVGMYRFAKWGGICDVTVYLMTVNAMLDDYPEKAMRRRMWVDHRQAAIQVKHAGLGALILKVPENVDMQDEKCSDEG</sequence>
<evidence type="ECO:0000256" key="3">
    <source>
        <dbReference type="ARBA" id="ARBA00022801"/>
    </source>
</evidence>